<feature type="domain" description="C2H2-type" evidence="10">
    <location>
        <begin position="270"/>
        <end position="297"/>
    </location>
</feature>
<evidence type="ECO:0000256" key="3">
    <source>
        <dbReference type="ARBA" id="ARBA00022771"/>
    </source>
</evidence>
<evidence type="ECO:0000256" key="8">
    <source>
        <dbReference type="PROSITE-ProRule" id="PRU01263"/>
    </source>
</evidence>
<feature type="binding site" evidence="8">
    <location>
        <position position="9"/>
    </location>
    <ligand>
        <name>Zn(2+)</name>
        <dbReference type="ChEBI" id="CHEBI:29105"/>
    </ligand>
</feature>
<proteinExistence type="predicted"/>
<dbReference type="SUPFAM" id="SSF57716">
    <property type="entry name" value="Glucocorticoid receptor-like (DNA-binding domain)"/>
    <property type="match status" value="1"/>
</dbReference>
<keyword evidence="3 7" id="KW-0863">Zinc-finger</keyword>
<evidence type="ECO:0000256" key="5">
    <source>
        <dbReference type="ARBA" id="ARBA00023015"/>
    </source>
</evidence>
<dbReference type="Gene3D" id="3.30.160.60">
    <property type="entry name" value="Classic Zinc Finger"/>
    <property type="match status" value="3"/>
</dbReference>
<keyword evidence="5" id="KW-0805">Transcription regulation</keyword>
<dbReference type="PROSITE" id="PS51915">
    <property type="entry name" value="ZAD"/>
    <property type="match status" value="1"/>
</dbReference>
<dbReference type="AlphaFoldDB" id="A0A0M4F335"/>
<keyword evidence="2" id="KW-0677">Repeat</keyword>
<feature type="binding site" evidence="8">
    <location>
        <position position="12"/>
    </location>
    <ligand>
        <name>Zn(2+)</name>
        <dbReference type="ChEBI" id="CHEBI:29105"/>
    </ligand>
</feature>
<dbReference type="Pfam" id="PF07776">
    <property type="entry name" value="zf-AD"/>
    <property type="match status" value="1"/>
</dbReference>
<feature type="domain" description="C2H2-type" evidence="10">
    <location>
        <begin position="182"/>
        <end position="209"/>
    </location>
</feature>
<evidence type="ECO:0000256" key="4">
    <source>
        <dbReference type="ARBA" id="ARBA00022833"/>
    </source>
</evidence>
<organism evidence="12 13">
    <name type="scientific">Drosophila busckii</name>
    <name type="common">Fruit fly</name>
    <dbReference type="NCBI Taxonomy" id="30019"/>
    <lineage>
        <taxon>Eukaryota</taxon>
        <taxon>Metazoa</taxon>
        <taxon>Ecdysozoa</taxon>
        <taxon>Arthropoda</taxon>
        <taxon>Hexapoda</taxon>
        <taxon>Insecta</taxon>
        <taxon>Pterygota</taxon>
        <taxon>Neoptera</taxon>
        <taxon>Endopterygota</taxon>
        <taxon>Diptera</taxon>
        <taxon>Brachycera</taxon>
        <taxon>Muscomorpha</taxon>
        <taxon>Ephydroidea</taxon>
        <taxon>Drosophilidae</taxon>
        <taxon>Drosophila</taxon>
    </lineage>
</organism>
<evidence type="ECO:0000256" key="7">
    <source>
        <dbReference type="PROSITE-ProRule" id="PRU00042"/>
    </source>
</evidence>
<dbReference type="STRING" id="30019.A0A0M4F335"/>
<dbReference type="GO" id="GO:0005634">
    <property type="term" value="C:nucleus"/>
    <property type="evidence" value="ECO:0007669"/>
    <property type="project" value="InterPro"/>
</dbReference>
<evidence type="ECO:0000313" key="12">
    <source>
        <dbReference type="EMBL" id="ALC45950.1"/>
    </source>
</evidence>
<dbReference type="PANTHER" id="PTHR24379">
    <property type="entry name" value="KRAB AND ZINC FINGER DOMAIN-CONTAINING"/>
    <property type="match status" value="1"/>
</dbReference>
<keyword evidence="6" id="KW-0804">Transcription</keyword>
<feature type="domain" description="C2H2-type" evidence="10">
    <location>
        <begin position="297"/>
        <end position="326"/>
    </location>
</feature>
<protein>
    <submittedName>
        <fullName evidence="12">CG14667</fullName>
    </submittedName>
</protein>
<keyword evidence="1 8" id="KW-0479">Metal-binding</keyword>
<feature type="region of interest" description="Disordered" evidence="9">
    <location>
        <begin position="123"/>
        <end position="142"/>
    </location>
</feature>
<dbReference type="InterPro" id="IPR036236">
    <property type="entry name" value="Znf_C2H2_sf"/>
</dbReference>
<feature type="binding site" evidence="8">
    <location>
        <position position="56"/>
    </location>
    <ligand>
        <name>Zn(2+)</name>
        <dbReference type="ChEBI" id="CHEBI:29105"/>
    </ligand>
</feature>
<dbReference type="SMART" id="SM00355">
    <property type="entry name" value="ZnF_C2H2"/>
    <property type="match status" value="5"/>
</dbReference>
<dbReference type="Gene3D" id="3.40.1800.20">
    <property type="match status" value="1"/>
</dbReference>
<evidence type="ECO:0000256" key="6">
    <source>
        <dbReference type="ARBA" id="ARBA00023163"/>
    </source>
</evidence>
<dbReference type="Pfam" id="PF00096">
    <property type="entry name" value="zf-C2H2"/>
    <property type="match status" value="2"/>
</dbReference>
<dbReference type="OrthoDB" id="7849674at2759"/>
<feature type="binding site" evidence="8">
    <location>
        <position position="59"/>
    </location>
    <ligand>
        <name>Zn(2+)</name>
        <dbReference type="ChEBI" id="CHEBI:29105"/>
    </ligand>
</feature>
<dbReference type="Pfam" id="PF12171">
    <property type="entry name" value="zf-C2H2_jaz"/>
    <property type="match status" value="1"/>
</dbReference>
<dbReference type="PANTHER" id="PTHR24379:SF121">
    <property type="entry name" value="C2H2-TYPE DOMAIN-CONTAINING PROTEIN"/>
    <property type="match status" value="1"/>
</dbReference>
<dbReference type="EMBL" id="CP012526">
    <property type="protein sequence ID" value="ALC45950.1"/>
    <property type="molecule type" value="Genomic_DNA"/>
</dbReference>
<dbReference type="GO" id="GO:0008270">
    <property type="term" value="F:zinc ion binding"/>
    <property type="evidence" value="ECO:0007669"/>
    <property type="project" value="UniProtKB-UniRule"/>
</dbReference>
<dbReference type="Proteomes" id="UP000494163">
    <property type="component" value="Chromosome 3R"/>
</dbReference>
<dbReference type="InterPro" id="IPR012934">
    <property type="entry name" value="Znf_AD"/>
</dbReference>
<dbReference type="PROSITE" id="PS00028">
    <property type="entry name" value="ZINC_FINGER_C2H2_1"/>
    <property type="match status" value="5"/>
</dbReference>
<dbReference type="InterPro" id="IPR013087">
    <property type="entry name" value="Znf_C2H2_type"/>
</dbReference>
<feature type="domain" description="C2H2-type" evidence="10">
    <location>
        <begin position="214"/>
        <end position="238"/>
    </location>
</feature>
<evidence type="ECO:0000313" key="13">
    <source>
        <dbReference type="Proteomes" id="UP000494163"/>
    </source>
</evidence>
<dbReference type="PROSITE" id="PS50157">
    <property type="entry name" value="ZINC_FINGER_C2H2_2"/>
    <property type="match status" value="5"/>
</dbReference>
<sequence>MDQDLLDVCRVCANKIKDKKRQRHIFSYMRGKLNQNLKLITGVELTPEEYLPSYICERCNSELEFAMKFRERCIFSQKYLRDMIDREHCEKVAGKAPDELSEDLIDEDQLEYMQDDYQTLNDNEEEEDASFEYSESIDDNSQDAKPYQVENIDYAAQEQSRRAKRHLVLLKESRPKRARNFFICEECGQFFITEDKYTKHLEGHIELKESVDFFPCGKCTATFPSRSLLKTHRREEHSIPQFKCTICDEVFLEYCAKQRHEKAHVNERPYPCLECGDMFQKVTELRAHFEIHAERKLRCEPCDKDFKTRKLLETHLNTKLHKRMQSNYELLYD</sequence>
<dbReference type="SMR" id="A0A0M4F335"/>
<feature type="domain" description="ZAD" evidence="11">
    <location>
        <begin position="7"/>
        <end position="83"/>
    </location>
</feature>
<evidence type="ECO:0000256" key="9">
    <source>
        <dbReference type="SAM" id="MobiDB-lite"/>
    </source>
</evidence>
<evidence type="ECO:0000256" key="1">
    <source>
        <dbReference type="ARBA" id="ARBA00022723"/>
    </source>
</evidence>
<feature type="compositionally biased region" description="Acidic residues" evidence="9">
    <location>
        <begin position="123"/>
        <end position="141"/>
    </location>
</feature>
<dbReference type="InterPro" id="IPR022755">
    <property type="entry name" value="Znf_C2H2_jaz"/>
</dbReference>
<accession>A0A0M4F335</accession>
<reference evidence="12 13" key="1">
    <citation type="submission" date="2015-08" db="EMBL/GenBank/DDBJ databases">
        <title>Ancestral chromatin configuration constrains chromatin evolution on differentiating sex chromosomes in Drosophila.</title>
        <authorList>
            <person name="Zhou Q."/>
            <person name="Bachtrog D."/>
        </authorList>
    </citation>
    <scope>NUCLEOTIDE SEQUENCE [LARGE SCALE GENOMIC DNA]</scope>
    <source>
        <tissue evidence="12">Whole larvae</tissue>
    </source>
</reference>
<dbReference type="SUPFAM" id="SSF57667">
    <property type="entry name" value="beta-beta-alpha zinc fingers"/>
    <property type="match status" value="3"/>
</dbReference>
<dbReference type="SMART" id="SM00868">
    <property type="entry name" value="zf-AD"/>
    <property type="match status" value="1"/>
</dbReference>
<name>A0A0M4F335_DROBS</name>
<evidence type="ECO:0000256" key="2">
    <source>
        <dbReference type="ARBA" id="ARBA00022737"/>
    </source>
</evidence>
<keyword evidence="4 8" id="KW-0862">Zinc</keyword>
<feature type="domain" description="C2H2-type" evidence="10">
    <location>
        <begin position="242"/>
        <end position="269"/>
    </location>
</feature>
<keyword evidence="13" id="KW-1185">Reference proteome</keyword>
<gene>
    <name evidence="12" type="ORF">Dbus_chr3Rg700</name>
</gene>
<dbReference type="OMA" id="RCEPCNM"/>
<evidence type="ECO:0000259" key="11">
    <source>
        <dbReference type="PROSITE" id="PS51915"/>
    </source>
</evidence>
<evidence type="ECO:0000259" key="10">
    <source>
        <dbReference type="PROSITE" id="PS50157"/>
    </source>
</evidence>